<keyword evidence="6" id="KW-0029">Amino-acid transport</keyword>
<dbReference type="GO" id="GO:0015188">
    <property type="term" value="F:L-isoleucine transmembrane transporter activity"/>
    <property type="evidence" value="ECO:0007669"/>
    <property type="project" value="TreeGrafter"/>
</dbReference>
<dbReference type="GO" id="GO:0015190">
    <property type="term" value="F:L-leucine transmembrane transporter activity"/>
    <property type="evidence" value="ECO:0007669"/>
    <property type="project" value="TreeGrafter"/>
</dbReference>
<keyword evidence="7 10" id="KW-1133">Transmembrane helix</keyword>
<name>A0A938BPL0_UNCEI</name>
<evidence type="ECO:0000256" key="9">
    <source>
        <dbReference type="ARBA" id="ARBA00037998"/>
    </source>
</evidence>
<feature type="transmembrane region" description="Helical" evidence="10">
    <location>
        <begin position="67"/>
        <end position="86"/>
    </location>
</feature>
<accession>A0A938BPL0</accession>
<evidence type="ECO:0000256" key="2">
    <source>
        <dbReference type="ARBA" id="ARBA00022448"/>
    </source>
</evidence>
<keyword evidence="3" id="KW-1003">Cell membrane</keyword>
<dbReference type="InterPro" id="IPR001851">
    <property type="entry name" value="ABC_transp_permease"/>
</dbReference>
<dbReference type="EMBL" id="VGIY01000006">
    <property type="protein sequence ID" value="MBM3316320.1"/>
    <property type="molecule type" value="Genomic_DNA"/>
</dbReference>
<evidence type="ECO:0000256" key="3">
    <source>
        <dbReference type="ARBA" id="ARBA00022475"/>
    </source>
</evidence>
<dbReference type="AlphaFoldDB" id="A0A938BPL0"/>
<feature type="transmembrane region" description="Helical" evidence="10">
    <location>
        <begin position="6"/>
        <end position="29"/>
    </location>
</feature>
<evidence type="ECO:0000256" key="10">
    <source>
        <dbReference type="SAM" id="Phobius"/>
    </source>
</evidence>
<feature type="transmembrane region" description="Helical" evidence="10">
    <location>
        <begin position="98"/>
        <end position="117"/>
    </location>
</feature>
<evidence type="ECO:0000256" key="8">
    <source>
        <dbReference type="ARBA" id="ARBA00023136"/>
    </source>
</evidence>
<feature type="transmembrane region" description="Helical" evidence="10">
    <location>
        <begin position="148"/>
        <end position="168"/>
    </location>
</feature>
<feature type="transmembrane region" description="Helical" evidence="10">
    <location>
        <begin position="41"/>
        <end position="61"/>
    </location>
</feature>
<keyword evidence="5 10" id="KW-0812">Transmembrane</keyword>
<dbReference type="CDD" id="cd06582">
    <property type="entry name" value="TM_PBP1_LivH_like"/>
    <property type="match status" value="1"/>
</dbReference>
<comment type="subcellular location">
    <subcellularLocation>
        <location evidence="1">Cell membrane</location>
        <topology evidence="1">Multi-pass membrane protein</topology>
    </subcellularLocation>
</comment>
<dbReference type="Proteomes" id="UP000748308">
    <property type="component" value="Unassembled WGS sequence"/>
</dbReference>
<dbReference type="GO" id="GO:0015192">
    <property type="term" value="F:L-phenylalanine transmembrane transporter activity"/>
    <property type="evidence" value="ECO:0007669"/>
    <property type="project" value="TreeGrafter"/>
</dbReference>
<evidence type="ECO:0000256" key="7">
    <source>
        <dbReference type="ARBA" id="ARBA00022989"/>
    </source>
</evidence>
<dbReference type="PANTHER" id="PTHR11795">
    <property type="entry name" value="BRANCHED-CHAIN AMINO ACID TRANSPORT SYSTEM PERMEASE PROTEIN LIVH"/>
    <property type="match status" value="1"/>
</dbReference>
<evidence type="ECO:0000256" key="1">
    <source>
        <dbReference type="ARBA" id="ARBA00004651"/>
    </source>
</evidence>
<sequence length="301" mass="31295">MQFVQQLINGVTIGSFYALVALGYTMVYGVLKMINFAHGDLFMWGAYLGLTLFTLLGATALAGSAWMVVPAAIAVLLVVALAGLLVERVAYRPLRHAGRLAPILSALGVAFLLQSLARNIYGASWRTYPSGIALSGGVTLAPGLRVSAMQILALAAAALLMAALSLFVQRTRVGTAMRAVSIDPVAARLMGIDVDRIISVVFLIGPGLGGVAGLIVALYYGSFDFTLGWTFGLKAFIAAILGGIGNIPGAMLGGMLLGVVETLASGYISPQWKDVIAYAALIGILIARPTGLLGERLAAKV</sequence>
<comment type="similarity">
    <text evidence="9">Belongs to the binding-protein-dependent transport system permease family. LivHM subfamily.</text>
</comment>
<organism evidence="11 12">
    <name type="scientific">Eiseniibacteriota bacterium</name>
    <dbReference type="NCBI Taxonomy" id="2212470"/>
    <lineage>
        <taxon>Bacteria</taxon>
        <taxon>Candidatus Eiseniibacteriota</taxon>
    </lineage>
</organism>
<proteinExistence type="inferred from homology"/>
<dbReference type="GO" id="GO:0015808">
    <property type="term" value="P:L-alanine transport"/>
    <property type="evidence" value="ECO:0007669"/>
    <property type="project" value="TreeGrafter"/>
</dbReference>
<gene>
    <name evidence="11" type="ORF">FJY75_00565</name>
</gene>
<evidence type="ECO:0000256" key="5">
    <source>
        <dbReference type="ARBA" id="ARBA00022692"/>
    </source>
</evidence>
<comment type="caution">
    <text evidence="11">The sequence shown here is derived from an EMBL/GenBank/DDBJ whole genome shotgun (WGS) entry which is preliminary data.</text>
</comment>
<keyword evidence="2" id="KW-0813">Transport</keyword>
<dbReference type="GO" id="GO:0042941">
    <property type="term" value="P:D-alanine transmembrane transport"/>
    <property type="evidence" value="ECO:0007669"/>
    <property type="project" value="TreeGrafter"/>
</dbReference>
<reference evidence="11" key="1">
    <citation type="submission" date="2019-03" db="EMBL/GenBank/DDBJ databases">
        <title>Lake Tanganyika Metagenome-Assembled Genomes (MAGs).</title>
        <authorList>
            <person name="Tran P."/>
        </authorList>
    </citation>
    <scope>NUCLEOTIDE SEQUENCE</scope>
    <source>
        <strain evidence="11">M_DeepCast_400m_m2_100</strain>
    </source>
</reference>
<dbReference type="GO" id="GO:1903806">
    <property type="term" value="P:L-isoleucine import across plasma membrane"/>
    <property type="evidence" value="ECO:0007669"/>
    <property type="project" value="TreeGrafter"/>
</dbReference>
<evidence type="ECO:0000313" key="12">
    <source>
        <dbReference type="Proteomes" id="UP000748308"/>
    </source>
</evidence>
<keyword evidence="4" id="KW-0997">Cell inner membrane</keyword>
<dbReference type="GO" id="GO:0005304">
    <property type="term" value="F:L-valine transmembrane transporter activity"/>
    <property type="evidence" value="ECO:0007669"/>
    <property type="project" value="TreeGrafter"/>
</dbReference>
<dbReference type="Pfam" id="PF02653">
    <property type="entry name" value="BPD_transp_2"/>
    <property type="match status" value="1"/>
</dbReference>
<protein>
    <submittedName>
        <fullName evidence="11">Branched-chain amino acid ABC transporter permease</fullName>
    </submittedName>
</protein>
<dbReference type="GO" id="GO:0005886">
    <property type="term" value="C:plasma membrane"/>
    <property type="evidence" value="ECO:0007669"/>
    <property type="project" value="UniProtKB-SubCell"/>
</dbReference>
<dbReference type="PANTHER" id="PTHR11795:SF371">
    <property type="entry name" value="HIGH-AFFINITY BRANCHED-CHAIN AMINO ACID TRANSPORT SYSTEM PERMEASE PROTEIN LIVH"/>
    <property type="match status" value="1"/>
</dbReference>
<feature type="transmembrane region" description="Helical" evidence="10">
    <location>
        <begin position="197"/>
        <end position="220"/>
    </location>
</feature>
<dbReference type="InterPro" id="IPR052157">
    <property type="entry name" value="BCAA_transport_permease"/>
</dbReference>
<evidence type="ECO:0000313" key="11">
    <source>
        <dbReference type="EMBL" id="MBM3316320.1"/>
    </source>
</evidence>
<keyword evidence="8 10" id="KW-0472">Membrane</keyword>
<evidence type="ECO:0000256" key="4">
    <source>
        <dbReference type="ARBA" id="ARBA00022519"/>
    </source>
</evidence>
<evidence type="ECO:0000256" key="6">
    <source>
        <dbReference type="ARBA" id="ARBA00022970"/>
    </source>
</evidence>